<evidence type="ECO:0000256" key="3">
    <source>
        <dbReference type="ARBA" id="ARBA00022692"/>
    </source>
</evidence>
<gene>
    <name evidence="7" type="ORF">GCM10011378_35030</name>
</gene>
<name>A0ABQ1X1W9_9BACT</name>
<keyword evidence="3 6" id="KW-0812">Transmembrane</keyword>
<sequence length="138" mass="15738">MIEYRSEQLHKLFAPVFTSLSYCTTMAQHATHDTAPTGEIPKPNTAWIWKTFWIISAITALEFVIAYIMPASTFRNSIFIILTIFKAFFIVAEFMHLKHETKGLIWTILIPMSLLIWLLVALITEGSYIGEAVQNLVS</sequence>
<protein>
    <recommendedName>
        <fullName evidence="9">Cytochrome C oxidase subunit IV</fullName>
    </recommendedName>
</protein>
<keyword evidence="2" id="KW-1003">Cell membrane</keyword>
<dbReference type="EMBL" id="BMGS01000010">
    <property type="protein sequence ID" value="GGG55823.1"/>
    <property type="molecule type" value="Genomic_DNA"/>
</dbReference>
<evidence type="ECO:0000313" key="8">
    <source>
        <dbReference type="Proteomes" id="UP000601361"/>
    </source>
</evidence>
<dbReference type="InterPro" id="IPR005171">
    <property type="entry name" value="Cyt_c_oxidase_su4_prok"/>
</dbReference>
<evidence type="ECO:0000256" key="6">
    <source>
        <dbReference type="SAM" id="Phobius"/>
    </source>
</evidence>
<keyword evidence="5 6" id="KW-0472">Membrane</keyword>
<evidence type="ECO:0000256" key="2">
    <source>
        <dbReference type="ARBA" id="ARBA00022475"/>
    </source>
</evidence>
<evidence type="ECO:0000313" key="7">
    <source>
        <dbReference type="EMBL" id="GGG55823.1"/>
    </source>
</evidence>
<feature type="transmembrane region" description="Helical" evidence="6">
    <location>
        <begin position="51"/>
        <end position="70"/>
    </location>
</feature>
<dbReference type="Proteomes" id="UP000601361">
    <property type="component" value="Unassembled WGS sequence"/>
</dbReference>
<accession>A0ABQ1X1W9</accession>
<reference evidence="8" key="1">
    <citation type="journal article" date="2019" name="Int. J. Syst. Evol. Microbiol.">
        <title>The Global Catalogue of Microorganisms (GCM) 10K type strain sequencing project: providing services to taxonomists for standard genome sequencing and annotation.</title>
        <authorList>
            <consortium name="The Broad Institute Genomics Platform"/>
            <consortium name="The Broad Institute Genome Sequencing Center for Infectious Disease"/>
            <person name="Wu L."/>
            <person name="Ma J."/>
        </authorList>
    </citation>
    <scope>NUCLEOTIDE SEQUENCE [LARGE SCALE GENOMIC DNA]</scope>
    <source>
        <strain evidence="8">CGMCC 1.12990</strain>
    </source>
</reference>
<comment type="subcellular location">
    <subcellularLocation>
        <location evidence="1">Cell membrane</location>
        <topology evidence="1">Multi-pass membrane protein</topology>
    </subcellularLocation>
</comment>
<dbReference type="Pfam" id="PF03626">
    <property type="entry name" value="COX4_pro"/>
    <property type="match status" value="1"/>
</dbReference>
<feature type="transmembrane region" description="Helical" evidence="6">
    <location>
        <begin position="103"/>
        <end position="123"/>
    </location>
</feature>
<evidence type="ECO:0000256" key="4">
    <source>
        <dbReference type="ARBA" id="ARBA00022989"/>
    </source>
</evidence>
<evidence type="ECO:0008006" key="9">
    <source>
        <dbReference type="Google" id="ProtNLM"/>
    </source>
</evidence>
<keyword evidence="4 6" id="KW-1133">Transmembrane helix</keyword>
<proteinExistence type="predicted"/>
<evidence type="ECO:0000256" key="1">
    <source>
        <dbReference type="ARBA" id="ARBA00004651"/>
    </source>
</evidence>
<feature type="transmembrane region" description="Helical" evidence="6">
    <location>
        <begin position="77"/>
        <end position="97"/>
    </location>
</feature>
<comment type="caution">
    <text evidence="7">The sequence shown here is derived from an EMBL/GenBank/DDBJ whole genome shotgun (WGS) entry which is preliminary data.</text>
</comment>
<evidence type="ECO:0000256" key="5">
    <source>
        <dbReference type="ARBA" id="ARBA00023136"/>
    </source>
</evidence>
<keyword evidence="8" id="KW-1185">Reference proteome</keyword>
<organism evidence="7 8">
    <name type="scientific">Hymenobacter glacieicola</name>
    <dbReference type="NCBI Taxonomy" id="1562124"/>
    <lineage>
        <taxon>Bacteria</taxon>
        <taxon>Pseudomonadati</taxon>
        <taxon>Bacteroidota</taxon>
        <taxon>Cytophagia</taxon>
        <taxon>Cytophagales</taxon>
        <taxon>Hymenobacteraceae</taxon>
        <taxon>Hymenobacter</taxon>
    </lineage>
</organism>